<dbReference type="RefSeq" id="WP_011018522.1">
    <property type="nucleotide sequence ID" value="NZ_DUJS01000004.1"/>
</dbReference>
<dbReference type="NCBIfam" id="TIGR03275">
    <property type="entry name" value="methan_mark_8"/>
    <property type="match status" value="1"/>
</dbReference>
<dbReference type="Proteomes" id="UP000619545">
    <property type="component" value="Unassembled WGS sequence"/>
</dbReference>
<organism evidence="1 2">
    <name type="scientific">Methanopyrus kandleri</name>
    <dbReference type="NCBI Taxonomy" id="2320"/>
    <lineage>
        <taxon>Archaea</taxon>
        <taxon>Methanobacteriati</taxon>
        <taxon>Methanobacteriota</taxon>
        <taxon>Methanomada group</taxon>
        <taxon>Methanopyri</taxon>
        <taxon>Methanopyrales</taxon>
        <taxon>Methanopyraceae</taxon>
        <taxon>Methanopyrus</taxon>
    </lineage>
</organism>
<dbReference type="PIRSF" id="PIRSF004929">
    <property type="entry name" value="UCP004929"/>
    <property type="match status" value="1"/>
</dbReference>
<dbReference type="Pfam" id="PF09872">
    <property type="entry name" value="DUF2099"/>
    <property type="match status" value="1"/>
</dbReference>
<evidence type="ECO:0000313" key="1">
    <source>
        <dbReference type="EMBL" id="HII70709.1"/>
    </source>
</evidence>
<comment type="caution">
    <text evidence="1">The sequence shown here is derived from an EMBL/GenBank/DDBJ whole genome shotgun (WGS) entry which is preliminary data.</text>
</comment>
<accession>A0A832THA5</accession>
<evidence type="ECO:0000313" key="2">
    <source>
        <dbReference type="Proteomes" id="UP000619545"/>
    </source>
</evidence>
<gene>
    <name evidence="1" type="ORF">HA336_05700</name>
</gene>
<proteinExistence type="predicted"/>
<dbReference type="AlphaFoldDB" id="A0A832THA5"/>
<protein>
    <submittedName>
        <fullName evidence="1">DUF2099 family protein</fullName>
    </submittedName>
</protein>
<dbReference type="InterPro" id="IPR009181">
    <property type="entry name" value="Methan_mark_8"/>
</dbReference>
<reference evidence="1" key="1">
    <citation type="journal article" date="2020" name="bioRxiv">
        <title>A rank-normalized archaeal taxonomy based on genome phylogeny resolves widespread incomplete and uneven classifications.</title>
        <authorList>
            <person name="Rinke C."/>
            <person name="Chuvochina M."/>
            <person name="Mussig A.J."/>
            <person name="Chaumeil P.-A."/>
            <person name="Waite D.W."/>
            <person name="Whitman W.B."/>
            <person name="Parks D.H."/>
            <person name="Hugenholtz P."/>
        </authorList>
    </citation>
    <scope>NUCLEOTIDE SEQUENCE</scope>
    <source>
        <strain evidence="1">UBA8853</strain>
    </source>
</reference>
<sequence>MAKYEHMMECLGKTPVRVIWKDGDVEVRAEGDPMIERCPLMRRREGFSKLTREAAERHVLNKVNEVGMFTPKRRIRSCRRYTPFGVSETLMTCLQHRLIDAAVIVSDCAGTVVTDKPAIVQGLCGEISGIRDTDPIPEVVDRLEDSGCSVLGRIDQREGVEIALEEGRRFVAVTVADAGDAEAIREEFGDDVLIAAVHTTGTDEEDAERLVQYCDIITGCASKAVRRAAGRRYILKVGSRVPVYGITPAGAEALWLNVRELLGNLKLEVRHLG</sequence>
<name>A0A832THA5_9EURY</name>
<dbReference type="GeneID" id="1477453"/>
<dbReference type="EMBL" id="DUJS01000004">
    <property type="protein sequence ID" value="HII70709.1"/>
    <property type="molecule type" value="Genomic_DNA"/>
</dbReference>
<dbReference type="OMA" id="YCPLFAK"/>